<protein>
    <submittedName>
        <fullName evidence="1">Uncharacterized protein</fullName>
    </submittedName>
</protein>
<dbReference type="GeneID" id="37038292"/>
<dbReference type="EMBL" id="KZ819434">
    <property type="protein sequence ID" value="PWN40003.1"/>
    <property type="molecule type" value="Genomic_DNA"/>
</dbReference>
<gene>
    <name evidence="1" type="ORF">IE81DRAFT_349653</name>
</gene>
<sequence length="218" mass="24183">MARFVGLIDSLQQQCYKQTNRVAILECQLRSLRDTEGSTASRISSLEALPKHVLLKQVLAKHVLLKQALAKHVQCYEQTDRVAVLEHQIRSLRDTEGSTASSPAQARLTQAALTQRIEGQMDRLVPTLGRTVGLQIAMEDNRQEMADNRQEMACTWNLVDSLNQKCYKLNNGVLDLERQTRSLRDTEGSTASSGSPVQARLTQAALTQAGLTRALSEP</sequence>
<name>A0A316VU96_9BASI</name>
<evidence type="ECO:0000313" key="2">
    <source>
        <dbReference type="Proteomes" id="UP000245783"/>
    </source>
</evidence>
<dbReference type="AlphaFoldDB" id="A0A316VU96"/>
<dbReference type="InParanoid" id="A0A316VU96"/>
<reference evidence="1 2" key="1">
    <citation type="journal article" date="2018" name="Mol. Biol. Evol.">
        <title>Broad Genomic Sampling Reveals a Smut Pathogenic Ancestry of the Fungal Clade Ustilaginomycotina.</title>
        <authorList>
            <person name="Kijpornyongpan T."/>
            <person name="Mondo S.J."/>
            <person name="Barry K."/>
            <person name="Sandor L."/>
            <person name="Lee J."/>
            <person name="Lipzen A."/>
            <person name="Pangilinan J."/>
            <person name="LaButti K."/>
            <person name="Hainaut M."/>
            <person name="Henrissat B."/>
            <person name="Grigoriev I.V."/>
            <person name="Spatafora J.W."/>
            <person name="Aime M.C."/>
        </authorList>
    </citation>
    <scope>NUCLEOTIDE SEQUENCE [LARGE SCALE GENOMIC DNA]</scope>
    <source>
        <strain evidence="1 2">MCA 4658</strain>
    </source>
</reference>
<dbReference type="RefSeq" id="XP_025367163.1">
    <property type="nucleotide sequence ID" value="XM_025516422.1"/>
</dbReference>
<keyword evidence="2" id="KW-1185">Reference proteome</keyword>
<evidence type="ECO:0000313" key="1">
    <source>
        <dbReference type="EMBL" id="PWN40003.1"/>
    </source>
</evidence>
<accession>A0A316VU96</accession>
<dbReference type="Proteomes" id="UP000245783">
    <property type="component" value="Unassembled WGS sequence"/>
</dbReference>
<organism evidence="1 2">
    <name type="scientific">Ceraceosorus guamensis</name>
    <dbReference type="NCBI Taxonomy" id="1522189"/>
    <lineage>
        <taxon>Eukaryota</taxon>
        <taxon>Fungi</taxon>
        <taxon>Dikarya</taxon>
        <taxon>Basidiomycota</taxon>
        <taxon>Ustilaginomycotina</taxon>
        <taxon>Exobasidiomycetes</taxon>
        <taxon>Ceraceosorales</taxon>
        <taxon>Ceraceosoraceae</taxon>
        <taxon>Ceraceosorus</taxon>
    </lineage>
</organism>
<proteinExistence type="predicted"/>